<keyword evidence="8" id="KW-1185">Reference proteome</keyword>
<keyword evidence="1 4" id="KW-0479">Metal-binding</keyword>
<evidence type="ECO:0000256" key="1">
    <source>
        <dbReference type="ARBA" id="ARBA00022723"/>
    </source>
</evidence>
<feature type="compositionally biased region" description="Polar residues" evidence="5">
    <location>
        <begin position="23"/>
        <end position="33"/>
    </location>
</feature>
<reference evidence="7" key="1">
    <citation type="journal article" date="2023" name="Insect Mol. Biol.">
        <title>Genome sequencing provides insights into the evolution of gene families encoding plant cell wall-degrading enzymes in longhorned beetles.</title>
        <authorList>
            <person name="Shin N.R."/>
            <person name="Okamura Y."/>
            <person name="Kirsch R."/>
            <person name="Pauchet Y."/>
        </authorList>
    </citation>
    <scope>NUCLEOTIDE SEQUENCE</scope>
    <source>
        <strain evidence="7">MMC_N1</strain>
    </source>
</reference>
<dbReference type="InterPro" id="IPR041367">
    <property type="entry name" value="Znf-CCCH_4"/>
</dbReference>
<accession>A0ABQ9K930</accession>
<feature type="domain" description="C3H1-type" evidence="6">
    <location>
        <begin position="94"/>
        <end position="121"/>
    </location>
</feature>
<feature type="zinc finger region" description="C3H1-type" evidence="4">
    <location>
        <begin position="94"/>
        <end position="121"/>
    </location>
</feature>
<evidence type="ECO:0000256" key="3">
    <source>
        <dbReference type="ARBA" id="ARBA00022833"/>
    </source>
</evidence>
<dbReference type="EMBL" id="JAPWTJ010000004">
    <property type="protein sequence ID" value="KAJ8986047.1"/>
    <property type="molecule type" value="Genomic_DNA"/>
</dbReference>
<sequence>MSLVADYSNSSSSSNSESEFETEGTSKNSQTDTNLEIIPKYKLPTPNFGESTAGDDAIKSSVFKNPFIEAENAKEAILQKHVKMVDSKDNTVVINGKKICWNYRKGRCQFGHKCKFAHDSDIQKTDDQIEAEKSLAVKNSVVCQSGQVGHSQYNNISQSTDKDLDQMEEDILDSNKKRKRPGLTQGLVPGKKIMKNYIKNKTI</sequence>
<proteinExistence type="predicted"/>
<keyword evidence="3 4" id="KW-0862">Zinc</keyword>
<evidence type="ECO:0000256" key="5">
    <source>
        <dbReference type="SAM" id="MobiDB-lite"/>
    </source>
</evidence>
<dbReference type="Gene3D" id="4.10.1000.10">
    <property type="entry name" value="Zinc finger, CCCH-type"/>
    <property type="match status" value="1"/>
</dbReference>
<evidence type="ECO:0000259" key="6">
    <source>
        <dbReference type="PROSITE" id="PS50103"/>
    </source>
</evidence>
<dbReference type="PANTHER" id="PTHR21099">
    <property type="entry name" value="RAD201"/>
    <property type="match status" value="1"/>
</dbReference>
<name>A0ABQ9K930_9CUCU</name>
<gene>
    <name evidence="7" type="ORF">NQ317_013932</name>
</gene>
<organism evidence="7 8">
    <name type="scientific">Molorchus minor</name>
    <dbReference type="NCBI Taxonomy" id="1323400"/>
    <lineage>
        <taxon>Eukaryota</taxon>
        <taxon>Metazoa</taxon>
        <taxon>Ecdysozoa</taxon>
        <taxon>Arthropoda</taxon>
        <taxon>Hexapoda</taxon>
        <taxon>Insecta</taxon>
        <taxon>Pterygota</taxon>
        <taxon>Neoptera</taxon>
        <taxon>Endopterygota</taxon>
        <taxon>Coleoptera</taxon>
        <taxon>Polyphaga</taxon>
        <taxon>Cucujiformia</taxon>
        <taxon>Chrysomeloidea</taxon>
        <taxon>Cerambycidae</taxon>
        <taxon>Lamiinae</taxon>
        <taxon>Monochamini</taxon>
        <taxon>Molorchus</taxon>
    </lineage>
</organism>
<dbReference type="PROSITE" id="PS50103">
    <property type="entry name" value="ZF_C3H1"/>
    <property type="match status" value="1"/>
</dbReference>
<keyword evidence="2 4" id="KW-0863">Zinc-finger</keyword>
<feature type="compositionally biased region" description="Low complexity" evidence="5">
    <location>
        <begin position="8"/>
        <end position="17"/>
    </location>
</feature>
<evidence type="ECO:0000313" key="7">
    <source>
        <dbReference type="EMBL" id="KAJ8986047.1"/>
    </source>
</evidence>
<comment type="caution">
    <text evidence="7">The sequence shown here is derived from an EMBL/GenBank/DDBJ whole genome shotgun (WGS) entry which is preliminary data.</text>
</comment>
<evidence type="ECO:0000256" key="2">
    <source>
        <dbReference type="ARBA" id="ARBA00022771"/>
    </source>
</evidence>
<dbReference type="SUPFAM" id="SSF90229">
    <property type="entry name" value="CCCH zinc finger"/>
    <property type="match status" value="1"/>
</dbReference>
<dbReference type="Pfam" id="PF18044">
    <property type="entry name" value="zf-CCCH_4"/>
    <property type="match status" value="1"/>
</dbReference>
<dbReference type="Proteomes" id="UP001162164">
    <property type="component" value="Unassembled WGS sequence"/>
</dbReference>
<evidence type="ECO:0000256" key="4">
    <source>
        <dbReference type="PROSITE-ProRule" id="PRU00723"/>
    </source>
</evidence>
<evidence type="ECO:0000313" key="8">
    <source>
        <dbReference type="Proteomes" id="UP001162164"/>
    </source>
</evidence>
<dbReference type="PANTHER" id="PTHR21099:SF2">
    <property type="entry name" value="SI:CH211-113E8.11"/>
    <property type="match status" value="1"/>
</dbReference>
<feature type="region of interest" description="Disordered" evidence="5">
    <location>
        <begin position="1"/>
        <end position="33"/>
    </location>
</feature>
<dbReference type="InterPro" id="IPR036855">
    <property type="entry name" value="Znf_CCCH_sf"/>
</dbReference>
<protein>
    <recommendedName>
        <fullName evidence="6">C3H1-type domain-containing protein</fullName>
    </recommendedName>
</protein>
<dbReference type="InterPro" id="IPR000571">
    <property type="entry name" value="Znf_CCCH"/>
</dbReference>